<dbReference type="PROSITE" id="PS00409">
    <property type="entry name" value="PROKAR_NTER_METHYL"/>
    <property type="match status" value="1"/>
</dbReference>
<evidence type="ECO:0000313" key="5">
    <source>
        <dbReference type="Proteomes" id="UP000029079"/>
    </source>
</evidence>
<protein>
    <submittedName>
        <fullName evidence="4">ComG operon protein 3</fullName>
    </submittedName>
</protein>
<dbReference type="Pfam" id="PF07963">
    <property type="entry name" value="N_methyl"/>
    <property type="match status" value="1"/>
</dbReference>
<dbReference type="EMBL" id="CP009223">
    <property type="protein sequence ID" value="AIM62568.1"/>
    <property type="molecule type" value="Genomic_DNA"/>
</dbReference>
<accession>A0A075TYF5</accession>
<organism evidence="4 5">
    <name type="scientific">Weissella ceti</name>
    <dbReference type="NCBI Taxonomy" id="759620"/>
    <lineage>
        <taxon>Bacteria</taxon>
        <taxon>Bacillati</taxon>
        <taxon>Bacillota</taxon>
        <taxon>Bacilli</taxon>
        <taxon>Lactobacillales</taxon>
        <taxon>Lactobacillaceae</taxon>
        <taxon>Weissella</taxon>
    </lineage>
</organism>
<dbReference type="STRING" id="759620.WS105_0314"/>
<keyword evidence="2" id="KW-0178">Competence</keyword>
<name>A0A075TYF5_9LACO</name>
<dbReference type="InterPro" id="IPR012902">
    <property type="entry name" value="N_methyl_site"/>
</dbReference>
<keyword evidence="3" id="KW-0472">Membrane</keyword>
<dbReference type="RefSeq" id="WP_009495854.1">
    <property type="nucleotide sequence ID" value="NZ_CP009223.1"/>
</dbReference>
<keyword evidence="3" id="KW-0812">Transmembrane</keyword>
<dbReference type="AlphaFoldDB" id="A0A075TYF5"/>
<dbReference type="KEGG" id="wct:WS74_0316"/>
<dbReference type="Proteomes" id="UP000029079">
    <property type="component" value="Chromosome"/>
</dbReference>
<evidence type="ECO:0000256" key="3">
    <source>
        <dbReference type="SAM" id="Phobius"/>
    </source>
</evidence>
<dbReference type="InterPro" id="IPR045584">
    <property type="entry name" value="Pilin-like"/>
</dbReference>
<reference evidence="5" key="2">
    <citation type="submission" date="2014-08" db="EMBL/GenBank/DDBJ databases">
        <title>Complete genome of Weissella ceti strain WS74 isolated from diseased rainbow trout in Brazil.</title>
        <authorList>
            <person name="Figueiredo H.C.P."/>
            <person name="Leal C.A.G."/>
            <person name="Pereira F.L."/>
            <person name="Soares S.C."/>
            <person name="Dorella F.A."/>
            <person name="Carvalho A.F."/>
            <person name="Azevedo V.A.C."/>
        </authorList>
    </citation>
    <scope>NUCLEOTIDE SEQUENCE [LARGE SCALE GENOMIC DNA]</scope>
    <source>
        <strain evidence="5">WS74</strain>
    </source>
</reference>
<dbReference type="GO" id="GO:0009986">
    <property type="term" value="C:cell surface"/>
    <property type="evidence" value="ECO:0007669"/>
    <property type="project" value="UniProtKB-SubCell"/>
</dbReference>
<evidence type="ECO:0000256" key="2">
    <source>
        <dbReference type="ARBA" id="ARBA00023287"/>
    </source>
</evidence>
<evidence type="ECO:0000313" key="4">
    <source>
        <dbReference type="EMBL" id="AIM62568.1"/>
    </source>
</evidence>
<proteinExistence type="predicted"/>
<keyword evidence="3" id="KW-1133">Transmembrane helix</keyword>
<dbReference type="NCBIfam" id="TIGR02532">
    <property type="entry name" value="IV_pilin_GFxxxE"/>
    <property type="match status" value="1"/>
</dbReference>
<dbReference type="KEGG" id="wce:WS08_0316"/>
<dbReference type="KEGG" id="wci:WS105_0314"/>
<dbReference type="SUPFAM" id="SSF54523">
    <property type="entry name" value="Pili subunits"/>
    <property type="match status" value="1"/>
</dbReference>
<comment type="subcellular location">
    <subcellularLocation>
        <location evidence="1">Cell surface</location>
    </subcellularLocation>
</comment>
<dbReference type="OrthoDB" id="2149619at2"/>
<dbReference type="Gene3D" id="3.30.700.10">
    <property type="entry name" value="Glycoprotein, Type 4 Pilin"/>
    <property type="match status" value="1"/>
</dbReference>
<feature type="transmembrane region" description="Helical" evidence="3">
    <location>
        <begin position="7"/>
        <end position="28"/>
    </location>
</feature>
<gene>
    <name evidence="4" type="ORF">WS74_0316</name>
</gene>
<reference evidence="4 5" key="1">
    <citation type="journal article" date="2014" name="Genome Announc.">
        <title>Complete Genome Sequences of Fish Pathogenic Weissella ceti Strains WS74 and WS105.</title>
        <authorList>
            <person name="Figueiredo H.C."/>
            <person name="Leal C.A."/>
            <person name="Dorella F.A."/>
            <person name="Carvalho A.F."/>
            <person name="Soares S.C."/>
            <person name="Pereira F.L."/>
            <person name="Azevedo V.A."/>
        </authorList>
    </citation>
    <scope>NUCLEOTIDE SEQUENCE [LARGE SCALE GENOMIC DNA]</scope>
    <source>
        <strain evidence="4 5">WS74</strain>
    </source>
</reference>
<keyword evidence="5" id="KW-1185">Reference proteome</keyword>
<dbReference type="GO" id="GO:0030420">
    <property type="term" value="P:establishment of competence for transformation"/>
    <property type="evidence" value="ECO:0007669"/>
    <property type="project" value="UniProtKB-KW"/>
</dbReference>
<dbReference type="PATRIC" id="fig|759620.7.peg.300"/>
<sequence>MKKKRRGFTLIETVTTLFIVSLLAMLIIPNVANVRQAANKRQSDAMVHMIQGQIAMYYEGSNKANVNYKELIDGGYLSEAQVKSAEEADIYIKNGQAIKGDLK</sequence>
<evidence type="ECO:0000256" key="1">
    <source>
        <dbReference type="ARBA" id="ARBA00004241"/>
    </source>
</evidence>